<reference evidence="5 6" key="1">
    <citation type="submission" date="2016-03" db="EMBL/GenBank/DDBJ databases">
        <authorList>
            <person name="Sant'Anna F.H."/>
            <person name="Ambrosini A."/>
            <person name="Souza R."/>
            <person name="Bach E."/>
            <person name="Fernandes G."/>
            <person name="Balsanelli E."/>
            <person name="Baura V.A."/>
            <person name="Souza E.M."/>
            <person name="Passaglia L."/>
        </authorList>
    </citation>
    <scope>NUCLEOTIDE SEQUENCE [LARGE SCALE GENOMIC DNA]</scope>
    <source>
        <strain evidence="5 6">P26E</strain>
    </source>
</reference>
<dbReference type="Proteomes" id="UP000186058">
    <property type="component" value="Unassembled WGS sequence"/>
</dbReference>
<name>A0ABX3ERZ0_9BACL</name>
<organism evidence="5 6">
    <name type="scientific">Paenibacillus helianthi</name>
    <dbReference type="NCBI Taxonomy" id="1349432"/>
    <lineage>
        <taxon>Bacteria</taxon>
        <taxon>Bacillati</taxon>
        <taxon>Bacillota</taxon>
        <taxon>Bacilli</taxon>
        <taxon>Bacillales</taxon>
        <taxon>Paenibacillaceae</taxon>
        <taxon>Paenibacillus</taxon>
    </lineage>
</organism>
<dbReference type="SUPFAM" id="SSF56059">
    <property type="entry name" value="Glutathione synthetase ATP-binding domain-like"/>
    <property type="match status" value="1"/>
</dbReference>
<dbReference type="EMBL" id="LVWI01000005">
    <property type="protein sequence ID" value="OKP90253.1"/>
    <property type="molecule type" value="Genomic_DNA"/>
</dbReference>
<dbReference type="PROSITE" id="PS50975">
    <property type="entry name" value="ATP_GRASP"/>
    <property type="match status" value="1"/>
</dbReference>
<dbReference type="PANTHER" id="PTHR23132:SF23">
    <property type="entry name" value="D-ALANINE--D-ALANINE LIGASE B"/>
    <property type="match status" value="1"/>
</dbReference>
<protein>
    <recommendedName>
        <fullName evidence="4">ATP-grasp domain-containing protein</fullName>
    </recommendedName>
</protein>
<evidence type="ECO:0000313" key="5">
    <source>
        <dbReference type="EMBL" id="OKP90253.1"/>
    </source>
</evidence>
<proteinExistence type="inferred from homology"/>
<feature type="domain" description="ATP-grasp" evidence="4">
    <location>
        <begin position="100"/>
        <end position="174"/>
    </location>
</feature>
<dbReference type="PANTHER" id="PTHR23132">
    <property type="entry name" value="D-ALANINE--D-ALANINE LIGASE"/>
    <property type="match status" value="1"/>
</dbReference>
<evidence type="ECO:0000256" key="2">
    <source>
        <dbReference type="ARBA" id="ARBA00022598"/>
    </source>
</evidence>
<keyword evidence="6" id="KW-1185">Reference proteome</keyword>
<evidence type="ECO:0000256" key="3">
    <source>
        <dbReference type="PROSITE-ProRule" id="PRU00409"/>
    </source>
</evidence>
<sequence length="188" mass="21699">MKPMHESASIGLDMDSVFIFDKNSEQELIAKQSLSNITLLLQEFIEGYECEVPFFVNNKIHMMSPVGISINNNSYLGNSILTFDRSFNDDYEFYTLSDELEHSIINKIEETSIKIVELIGFNDYGRIDYRIDDQGTPHLMDIATSPYTTKHSSFAYSFSRLKLDYKDIYSTIIGLAYSRHHLKSTNIY</sequence>
<evidence type="ECO:0000313" key="6">
    <source>
        <dbReference type="Proteomes" id="UP000186058"/>
    </source>
</evidence>
<evidence type="ECO:0000256" key="1">
    <source>
        <dbReference type="ARBA" id="ARBA00010871"/>
    </source>
</evidence>
<dbReference type="Gene3D" id="3.30.470.20">
    <property type="entry name" value="ATP-grasp fold, B domain"/>
    <property type="match status" value="1"/>
</dbReference>
<dbReference type="InterPro" id="IPR011095">
    <property type="entry name" value="Dala_Dala_lig_C"/>
</dbReference>
<comment type="similarity">
    <text evidence="1">Belongs to the D-alanine--D-alanine ligase family.</text>
</comment>
<keyword evidence="3" id="KW-0547">Nucleotide-binding</keyword>
<comment type="caution">
    <text evidence="5">The sequence shown here is derived from an EMBL/GenBank/DDBJ whole genome shotgun (WGS) entry which is preliminary data.</text>
</comment>
<accession>A0ABX3ERZ0</accession>
<dbReference type="InterPro" id="IPR011761">
    <property type="entry name" value="ATP-grasp"/>
</dbReference>
<dbReference type="Pfam" id="PF07478">
    <property type="entry name" value="Dala_Dala_lig_C"/>
    <property type="match status" value="1"/>
</dbReference>
<keyword evidence="2" id="KW-0436">Ligase</keyword>
<keyword evidence="3" id="KW-0067">ATP-binding</keyword>
<evidence type="ECO:0000259" key="4">
    <source>
        <dbReference type="PROSITE" id="PS50975"/>
    </source>
</evidence>
<gene>
    <name evidence="5" type="ORF">A3844_05945</name>
</gene>